<feature type="domain" description="HTH merR-type" evidence="2">
    <location>
        <begin position="3"/>
        <end position="72"/>
    </location>
</feature>
<dbReference type="InterPro" id="IPR009061">
    <property type="entry name" value="DNA-bd_dom_put_sf"/>
</dbReference>
<dbReference type="SUPFAM" id="SSF46955">
    <property type="entry name" value="Putative DNA-binding domain"/>
    <property type="match status" value="1"/>
</dbReference>
<organism evidence="3 4">
    <name type="scientific">Nocardioides dubius</name>
    <dbReference type="NCBI Taxonomy" id="317019"/>
    <lineage>
        <taxon>Bacteria</taxon>
        <taxon>Bacillati</taxon>
        <taxon>Actinomycetota</taxon>
        <taxon>Actinomycetes</taxon>
        <taxon>Propionibacteriales</taxon>
        <taxon>Nocardioidaceae</taxon>
        <taxon>Nocardioides</taxon>
    </lineage>
</organism>
<evidence type="ECO:0000313" key="4">
    <source>
        <dbReference type="Proteomes" id="UP001501581"/>
    </source>
</evidence>
<evidence type="ECO:0000259" key="2">
    <source>
        <dbReference type="PROSITE" id="PS50937"/>
    </source>
</evidence>
<dbReference type="SMART" id="SM00422">
    <property type="entry name" value="HTH_MERR"/>
    <property type="match status" value="1"/>
</dbReference>
<keyword evidence="4" id="KW-1185">Reference proteome</keyword>
<comment type="caution">
    <text evidence="3">The sequence shown here is derived from an EMBL/GenBank/DDBJ whole genome shotgun (WGS) entry which is preliminary data.</text>
</comment>
<gene>
    <name evidence="3" type="ORF">GCM10009668_07810</name>
</gene>
<dbReference type="PANTHER" id="PTHR30204:SF97">
    <property type="entry name" value="MERR FAMILY REGULATORY PROTEIN"/>
    <property type="match status" value="1"/>
</dbReference>
<accession>A0ABN1TMZ7</accession>
<dbReference type="EMBL" id="BAAALG010000002">
    <property type="protein sequence ID" value="GAA1094468.1"/>
    <property type="molecule type" value="Genomic_DNA"/>
</dbReference>
<keyword evidence="1" id="KW-0238">DNA-binding</keyword>
<sequence length="278" mass="29788">MEEFSVGELAARTGLTPGVLRTWENRFGFPEGRRKPSGHRRFTEGDVEDVRRVLEARASGVPLRVAIDDVRGQREEFASPSLYGLLGARYPQLQPRRLSRSVLTALSHAIEDECLGRGGAALALGSFQSGDRFGESAARWNELARTSLWAAVLGDFTGSDDDAEPRAAGPHAPALVHLPGAAPMLREWSVVCLSAEFAVALAAWEAPATGAREYEAILSTDREVVTAAARTLAGVAEEAGAEVPEAARKLLAETPAARLSGQALDTERLLLRAMAYLS</sequence>
<dbReference type="Pfam" id="PF10069">
    <property type="entry name" value="DICT"/>
    <property type="match status" value="1"/>
</dbReference>
<dbReference type="InterPro" id="IPR000551">
    <property type="entry name" value="MerR-type_HTH_dom"/>
</dbReference>
<dbReference type="Gene3D" id="1.10.1660.10">
    <property type="match status" value="1"/>
</dbReference>
<dbReference type="Proteomes" id="UP001501581">
    <property type="component" value="Unassembled WGS sequence"/>
</dbReference>
<evidence type="ECO:0000313" key="3">
    <source>
        <dbReference type="EMBL" id="GAA1094468.1"/>
    </source>
</evidence>
<proteinExistence type="predicted"/>
<dbReference type="PANTHER" id="PTHR30204">
    <property type="entry name" value="REDOX-CYCLING DRUG-SENSING TRANSCRIPTIONAL ACTIVATOR SOXR"/>
    <property type="match status" value="1"/>
</dbReference>
<dbReference type="InterPro" id="IPR047057">
    <property type="entry name" value="MerR_fam"/>
</dbReference>
<protein>
    <recommendedName>
        <fullName evidence="2">HTH merR-type domain-containing protein</fullName>
    </recommendedName>
</protein>
<dbReference type="RefSeq" id="WP_343991566.1">
    <property type="nucleotide sequence ID" value="NZ_BAAALG010000002.1"/>
</dbReference>
<dbReference type="PROSITE" id="PS50937">
    <property type="entry name" value="HTH_MERR_2"/>
    <property type="match status" value="1"/>
</dbReference>
<dbReference type="Pfam" id="PF13411">
    <property type="entry name" value="MerR_1"/>
    <property type="match status" value="1"/>
</dbReference>
<reference evidence="3 4" key="1">
    <citation type="journal article" date="2019" name="Int. J. Syst. Evol. Microbiol.">
        <title>The Global Catalogue of Microorganisms (GCM) 10K type strain sequencing project: providing services to taxonomists for standard genome sequencing and annotation.</title>
        <authorList>
            <consortium name="The Broad Institute Genomics Platform"/>
            <consortium name="The Broad Institute Genome Sequencing Center for Infectious Disease"/>
            <person name="Wu L."/>
            <person name="Ma J."/>
        </authorList>
    </citation>
    <scope>NUCLEOTIDE SEQUENCE [LARGE SCALE GENOMIC DNA]</scope>
    <source>
        <strain evidence="3 4">JCM 13008</strain>
    </source>
</reference>
<name>A0ABN1TMZ7_9ACTN</name>
<dbReference type="InterPro" id="IPR019278">
    <property type="entry name" value="DICT_dom"/>
</dbReference>
<evidence type="ECO:0000256" key="1">
    <source>
        <dbReference type="ARBA" id="ARBA00023125"/>
    </source>
</evidence>